<evidence type="ECO:0000313" key="5">
    <source>
        <dbReference type="Proteomes" id="UP000321805"/>
    </source>
</evidence>
<dbReference type="InterPro" id="IPR013762">
    <property type="entry name" value="Integrase-like_cat_sf"/>
</dbReference>
<dbReference type="GO" id="GO:0015074">
    <property type="term" value="P:DNA integration"/>
    <property type="evidence" value="ECO:0007669"/>
    <property type="project" value="InterPro"/>
</dbReference>
<keyword evidence="5" id="KW-1185">Reference proteome</keyword>
<feature type="compositionally biased region" description="Basic residues" evidence="2">
    <location>
        <begin position="92"/>
        <end position="112"/>
    </location>
</feature>
<dbReference type="Gene3D" id="1.10.443.10">
    <property type="entry name" value="Intergrase catalytic core"/>
    <property type="match status" value="1"/>
</dbReference>
<name>A0A5B8UCZ2_9ACTN</name>
<dbReference type="EMBL" id="CP042430">
    <property type="protein sequence ID" value="QEC50797.1"/>
    <property type="molecule type" value="Genomic_DNA"/>
</dbReference>
<dbReference type="SUPFAM" id="SSF56349">
    <property type="entry name" value="DNA breaking-rejoining enzymes"/>
    <property type="match status" value="1"/>
</dbReference>
<feature type="compositionally biased region" description="Polar residues" evidence="2">
    <location>
        <begin position="175"/>
        <end position="184"/>
    </location>
</feature>
<dbReference type="GO" id="GO:0003677">
    <property type="term" value="F:DNA binding"/>
    <property type="evidence" value="ECO:0007669"/>
    <property type="project" value="InterPro"/>
</dbReference>
<feature type="domain" description="Tyr recombinase" evidence="3">
    <location>
        <begin position="195"/>
        <end position="277"/>
    </location>
</feature>
<feature type="compositionally biased region" description="Basic residues" evidence="2">
    <location>
        <begin position="7"/>
        <end position="19"/>
    </location>
</feature>
<reference evidence="4 5" key="1">
    <citation type="journal article" date="2018" name="J. Microbiol.">
        <title>Baekduia soli gen. nov., sp. nov., a novel bacterium isolated from the soil of Baekdu Mountain and proposal of a novel family name, Baekduiaceae fam. nov.</title>
        <authorList>
            <person name="An D.S."/>
            <person name="Siddiqi M.Z."/>
            <person name="Kim K.H."/>
            <person name="Yu H.S."/>
            <person name="Im W.T."/>
        </authorList>
    </citation>
    <scope>NUCLEOTIDE SEQUENCE [LARGE SCALE GENOMIC DNA]</scope>
    <source>
        <strain evidence="4 5">BR7-21</strain>
    </source>
</reference>
<proteinExistence type="predicted"/>
<sequence length="299" mass="34128">MASGGPSRHRHDTRRRPVQARRDHLVRTRSEAARARRPRRQAVPRHPPARPPRPHRPPYCRRARSIDHPRHDRRAPSRLRTSAPAQRDRSPPHRRAQNGRHPRPTRARRPPRRDHDTAQRRARPTPSLLGDRLLHRPAPRRTARAALERDRPPGRHDRRSRVVGPARGPPRDQESPQPTCSPSPQLREHLAAHRLSQPPGTPLVFARPDGLEPWTPPRIQEASDHAWKAAKLTRVAPHDCRHTYASLMIAAGVNAKALCDYMGHSSITITYDRYGHLMPGNETEAAELLERYLTRAAVS</sequence>
<feature type="compositionally biased region" description="Basic residues" evidence="2">
    <location>
        <begin position="52"/>
        <end position="63"/>
    </location>
</feature>
<evidence type="ECO:0000259" key="3">
    <source>
        <dbReference type="Pfam" id="PF00589"/>
    </source>
</evidence>
<gene>
    <name evidence="4" type="ORF">FSW04_16175</name>
</gene>
<dbReference type="AlphaFoldDB" id="A0A5B8UCZ2"/>
<dbReference type="InterPro" id="IPR011010">
    <property type="entry name" value="DNA_brk_join_enz"/>
</dbReference>
<evidence type="ECO:0000256" key="1">
    <source>
        <dbReference type="ARBA" id="ARBA00023172"/>
    </source>
</evidence>
<organism evidence="4 5">
    <name type="scientific">Baekduia soli</name>
    <dbReference type="NCBI Taxonomy" id="496014"/>
    <lineage>
        <taxon>Bacteria</taxon>
        <taxon>Bacillati</taxon>
        <taxon>Actinomycetota</taxon>
        <taxon>Thermoleophilia</taxon>
        <taxon>Solirubrobacterales</taxon>
        <taxon>Baekduiaceae</taxon>
        <taxon>Baekduia</taxon>
    </lineage>
</organism>
<feature type="compositionally biased region" description="Basic and acidic residues" evidence="2">
    <location>
        <begin position="146"/>
        <end position="155"/>
    </location>
</feature>
<dbReference type="Proteomes" id="UP000321805">
    <property type="component" value="Chromosome"/>
</dbReference>
<feature type="compositionally biased region" description="Basic and acidic residues" evidence="2">
    <location>
        <begin position="20"/>
        <end position="34"/>
    </location>
</feature>
<dbReference type="Pfam" id="PF00589">
    <property type="entry name" value="Phage_integrase"/>
    <property type="match status" value="1"/>
</dbReference>
<dbReference type="KEGG" id="bsol:FSW04_16175"/>
<evidence type="ECO:0000313" key="4">
    <source>
        <dbReference type="EMBL" id="QEC50797.1"/>
    </source>
</evidence>
<protein>
    <submittedName>
        <fullName evidence="4">Tyrosine-type recombinase/integrase</fullName>
    </submittedName>
</protein>
<dbReference type="GO" id="GO:0006310">
    <property type="term" value="P:DNA recombination"/>
    <property type="evidence" value="ECO:0007669"/>
    <property type="project" value="UniProtKB-KW"/>
</dbReference>
<evidence type="ECO:0000256" key="2">
    <source>
        <dbReference type="SAM" id="MobiDB-lite"/>
    </source>
</evidence>
<accession>A0A5B8UCZ2</accession>
<feature type="region of interest" description="Disordered" evidence="2">
    <location>
        <begin position="1"/>
        <end position="184"/>
    </location>
</feature>
<keyword evidence="1" id="KW-0233">DNA recombination</keyword>
<dbReference type="InterPro" id="IPR002104">
    <property type="entry name" value="Integrase_catalytic"/>
</dbReference>
<dbReference type="OrthoDB" id="1822491at2"/>